<sequence>MKYNNKIFIVFFAGILIIIPLVNWIGSIVLDESFFAFRAWEVMTNTSSENVPFKPNAEFEKIIYGDLANMLKVKKFRKYRYQKFTTDPYGFRNPAYKENTYYPVVATGDSDMAGSSLSDERIFSICLENKLGVPVYNYAPSTPIDVLINKRFINHPPKFIIWEEVERFILSYGYNKYLTLSPNSIIVLRQSGKAVNQEKDLPRFTDYFAAQIFYETRWRLFEILPPSIGYIDENTGMLCYSEGLNMLKTSPRQRGIDVVLNGIERVHKYCMKRGIKLIYIPLPDKENIYQDLLPENLKQGYPGKDFLELLHEGLDARNILNVKLIHEFRKQAEKGELVYFQDDTHWNEKGVSIAAEMTAELIKLNLNK</sequence>
<keyword evidence="4" id="KW-0732">Signal</keyword>
<keyword evidence="7" id="KW-0812">Transmembrane</keyword>
<dbReference type="KEGG" id="dli:dnl_42520"/>
<dbReference type="SUPFAM" id="SSF52266">
    <property type="entry name" value="SGNH hydrolase"/>
    <property type="match status" value="1"/>
</dbReference>
<keyword evidence="7" id="KW-1133">Transmembrane helix</keyword>
<dbReference type="GO" id="GO:0016740">
    <property type="term" value="F:transferase activity"/>
    <property type="evidence" value="ECO:0007669"/>
    <property type="project" value="UniProtKB-KW"/>
</dbReference>
<feature type="transmembrane region" description="Helical" evidence="7">
    <location>
        <begin position="7"/>
        <end position="26"/>
    </location>
</feature>
<keyword evidence="6" id="KW-0016">Alginate biosynthesis</keyword>
<comment type="pathway">
    <text evidence="2">Glycan biosynthesis; alginate biosynthesis.</text>
</comment>
<dbReference type="EMBL" id="CP061799">
    <property type="protein sequence ID" value="QTA81895.1"/>
    <property type="molecule type" value="Genomic_DNA"/>
</dbReference>
<dbReference type="Proteomes" id="UP000663720">
    <property type="component" value="Chromosome"/>
</dbReference>
<dbReference type="Pfam" id="PF16822">
    <property type="entry name" value="ALGX"/>
    <property type="match status" value="1"/>
</dbReference>
<evidence type="ECO:0000256" key="4">
    <source>
        <dbReference type="ARBA" id="ARBA00022729"/>
    </source>
</evidence>
<dbReference type="GO" id="GO:0042597">
    <property type="term" value="C:periplasmic space"/>
    <property type="evidence" value="ECO:0007669"/>
    <property type="project" value="UniProtKB-SubCell"/>
</dbReference>
<evidence type="ECO:0000313" key="9">
    <source>
        <dbReference type="EMBL" id="QTA81895.1"/>
    </source>
</evidence>
<evidence type="ECO:0000313" key="10">
    <source>
        <dbReference type="Proteomes" id="UP000663720"/>
    </source>
</evidence>
<keyword evidence="7" id="KW-0472">Membrane</keyword>
<evidence type="ECO:0000256" key="2">
    <source>
        <dbReference type="ARBA" id="ARBA00005182"/>
    </source>
</evidence>
<keyword evidence="3" id="KW-0808">Transferase</keyword>
<feature type="domain" description="AlgX/AlgJ SGNH hydrolase-like" evidence="8">
    <location>
        <begin position="252"/>
        <end position="364"/>
    </location>
</feature>
<reference evidence="9" key="1">
    <citation type="journal article" date="2021" name="Microb. Physiol.">
        <title>Proteogenomic Insights into the Physiology of Marine, Sulfate-Reducing, Filamentous Desulfonema limicola and Desulfonema magnum.</title>
        <authorList>
            <person name="Schnaars V."/>
            <person name="Wohlbrand L."/>
            <person name="Scheve S."/>
            <person name="Hinrichs C."/>
            <person name="Reinhardt R."/>
            <person name="Rabus R."/>
        </authorList>
    </citation>
    <scope>NUCLEOTIDE SEQUENCE</scope>
    <source>
        <strain evidence="9">5ac10</strain>
    </source>
</reference>
<evidence type="ECO:0000256" key="7">
    <source>
        <dbReference type="SAM" id="Phobius"/>
    </source>
</evidence>
<dbReference type="AlphaFoldDB" id="A0A975BAU3"/>
<dbReference type="InterPro" id="IPR031811">
    <property type="entry name" value="ALGX/ALGJ_SGNH-like"/>
</dbReference>
<evidence type="ECO:0000256" key="6">
    <source>
        <dbReference type="ARBA" id="ARBA00022841"/>
    </source>
</evidence>
<dbReference type="RefSeq" id="WP_207687876.1">
    <property type="nucleotide sequence ID" value="NZ_CP061799.1"/>
</dbReference>
<proteinExistence type="predicted"/>
<comment type="subcellular location">
    <subcellularLocation>
        <location evidence="1">Periplasm</location>
    </subcellularLocation>
</comment>
<evidence type="ECO:0000256" key="3">
    <source>
        <dbReference type="ARBA" id="ARBA00022679"/>
    </source>
</evidence>
<evidence type="ECO:0000256" key="1">
    <source>
        <dbReference type="ARBA" id="ARBA00004418"/>
    </source>
</evidence>
<evidence type="ECO:0000256" key="5">
    <source>
        <dbReference type="ARBA" id="ARBA00022764"/>
    </source>
</evidence>
<accession>A0A975BAU3</accession>
<protein>
    <submittedName>
        <fullName evidence="9">Acetyltransferase domain-containing protein</fullName>
    </submittedName>
</protein>
<keyword evidence="5" id="KW-0574">Periplasm</keyword>
<organism evidence="9 10">
    <name type="scientific">Desulfonema limicola</name>
    <dbReference type="NCBI Taxonomy" id="45656"/>
    <lineage>
        <taxon>Bacteria</taxon>
        <taxon>Pseudomonadati</taxon>
        <taxon>Thermodesulfobacteriota</taxon>
        <taxon>Desulfobacteria</taxon>
        <taxon>Desulfobacterales</taxon>
        <taxon>Desulfococcaceae</taxon>
        <taxon>Desulfonema</taxon>
    </lineage>
</organism>
<name>A0A975BAU3_9BACT</name>
<evidence type="ECO:0000259" key="8">
    <source>
        <dbReference type="Pfam" id="PF16822"/>
    </source>
</evidence>
<dbReference type="GO" id="GO:0042121">
    <property type="term" value="P:alginic acid biosynthetic process"/>
    <property type="evidence" value="ECO:0007669"/>
    <property type="project" value="UniProtKB-KW"/>
</dbReference>
<gene>
    <name evidence="9" type="ORF">dnl_42520</name>
</gene>
<keyword evidence="10" id="KW-1185">Reference proteome</keyword>